<comment type="caution">
    <text evidence="2">The sequence shown here is derived from an EMBL/GenBank/DDBJ whole genome shotgun (WGS) entry which is preliminary data.</text>
</comment>
<evidence type="ECO:0000313" key="2">
    <source>
        <dbReference type="EMBL" id="GMG86879.1"/>
    </source>
</evidence>
<keyword evidence="1" id="KW-0812">Transmembrane</keyword>
<dbReference type="PANTHER" id="PTHR34989:SF1">
    <property type="entry name" value="PROTEIN HDED"/>
    <property type="match status" value="1"/>
</dbReference>
<keyword evidence="3" id="KW-1185">Reference proteome</keyword>
<dbReference type="Proteomes" id="UP001224392">
    <property type="component" value="Unassembled WGS sequence"/>
</dbReference>
<feature type="transmembrane region" description="Helical" evidence="1">
    <location>
        <begin position="52"/>
        <end position="71"/>
    </location>
</feature>
<feature type="transmembrane region" description="Helical" evidence="1">
    <location>
        <begin position="163"/>
        <end position="189"/>
    </location>
</feature>
<accession>A0ABQ6LXN4</accession>
<proteinExistence type="predicted"/>
<evidence type="ECO:0000313" key="3">
    <source>
        <dbReference type="Proteomes" id="UP001224392"/>
    </source>
</evidence>
<dbReference type="Pfam" id="PF03729">
    <property type="entry name" value="DUF308"/>
    <property type="match status" value="1"/>
</dbReference>
<dbReference type="RefSeq" id="WP_285763496.1">
    <property type="nucleotide sequence ID" value="NZ_BSYJ01000002.1"/>
</dbReference>
<keyword evidence="1" id="KW-1133">Transmembrane helix</keyword>
<dbReference type="PANTHER" id="PTHR34989">
    <property type="entry name" value="PROTEIN HDED"/>
    <property type="match status" value="1"/>
</dbReference>
<protein>
    <submittedName>
        <fullName evidence="2">HdeD family acid-resistance protein</fullName>
    </submittedName>
</protein>
<sequence length="197" mass="20958">MNDQHPSGPVNEADAPLSFGNIGRNWGWLLALGVIYVLLGTIGLGMSAAVTIGTMLMFGILLLVGGGFQFVYMFRESTWKNRLLHLLTAALYIAGGLGLLSNPQAGSMVLTLLLGSVIAAAGVLRIIAGIQWKAAGARAWVIVSGIISLILGIMILMKWPESSLWVIGMFVAIELIVQGWTYVFVAAAARKFNKANG</sequence>
<dbReference type="InterPro" id="IPR052712">
    <property type="entry name" value="Acid_resist_chaperone_HdeD"/>
</dbReference>
<feature type="transmembrane region" description="Helical" evidence="1">
    <location>
        <begin position="107"/>
        <end position="127"/>
    </location>
</feature>
<keyword evidence="1" id="KW-0472">Membrane</keyword>
<feature type="transmembrane region" description="Helical" evidence="1">
    <location>
        <begin position="139"/>
        <end position="157"/>
    </location>
</feature>
<name>A0ABQ6LXN4_9GAMM</name>
<feature type="transmembrane region" description="Helical" evidence="1">
    <location>
        <begin position="83"/>
        <end position="101"/>
    </location>
</feature>
<evidence type="ECO:0000256" key="1">
    <source>
        <dbReference type="SAM" id="Phobius"/>
    </source>
</evidence>
<organism evidence="2 3">
    <name type="scientific">Biformimicrobium ophioploci</name>
    <dbReference type="NCBI Taxonomy" id="3036711"/>
    <lineage>
        <taxon>Bacteria</taxon>
        <taxon>Pseudomonadati</taxon>
        <taxon>Pseudomonadota</taxon>
        <taxon>Gammaproteobacteria</taxon>
        <taxon>Cellvibrionales</taxon>
        <taxon>Microbulbiferaceae</taxon>
        <taxon>Biformimicrobium</taxon>
    </lineage>
</organism>
<feature type="transmembrane region" description="Helical" evidence="1">
    <location>
        <begin position="26"/>
        <end position="46"/>
    </location>
</feature>
<dbReference type="InterPro" id="IPR005325">
    <property type="entry name" value="DUF308_memb"/>
</dbReference>
<gene>
    <name evidence="2" type="ORF">MNKW57_12000</name>
</gene>
<dbReference type="EMBL" id="BSYJ01000002">
    <property type="protein sequence ID" value="GMG86879.1"/>
    <property type="molecule type" value="Genomic_DNA"/>
</dbReference>
<reference evidence="2 3" key="1">
    <citation type="submission" date="2023-04" db="EMBL/GenBank/DDBJ databases">
        <title>Marinobulbifer ophiurae gen. nov., sp. Nov., isolate from tissue of brittle star Ophioplocus japonicus.</title>
        <authorList>
            <person name="Kawano K."/>
            <person name="Sawayama S."/>
            <person name="Nakagawa S."/>
        </authorList>
    </citation>
    <scope>NUCLEOTIDE SEQUENCE [LARGE SCALE GENOMIC DNA]</scope>
    <source>
        <strain evidence="2 3">NKW57</strain>
    </source>
</reference>